<protein>
    <submittedName>
        <fullName evidence="1">Uncharacterized protein</fullName>
    </submittedName>
</protein>
<accession>A0A1X7HCT4</accession>
<evidence type="ECO:0000313" key="2">
    <source>
        <dbReference type="Proteomes" id="UP000192940"/>
    </source>
</evidence>
<dbReference type="AlphaFoldDB" id="A0A1X7HCT4"/>
<dbReference type="EMBL" id="LT840184">
    <property type="protein sequence ID" value="SMF84155.1"/>
    <property type="molecule type" value="Genomic_DNA"/>
</dbReference>
<dbReference type="Proteomes" id="UP000192940">
    <property type="component" value="Chromosome I"/>
</dbReference>
<name>A0A1X7HCT4_9BACL</name>
<keyword evidence="2" id="KW-1185">Reference proteome</keyword>
<sequence>MNKMIEYGFLCTSKDEKALMNALYKFLEPLNRTFSKSNNKGMLNARLPFIYKYFYWNLNKEKQVYVEIYPNTDLEGKCKFPNENVGWVLFANLKDVAPPYHVPIEEQEKYLNDLLSSSNFDFVKLYEYSDDEERI</sequence>
<organism evidence="1 2">
    <name type="scientific">Paenibacillus uliginis N3/975</name>
    <dbReference type="NCBI Taxonomy" id="1313296"/>
    <lineage>
        <taxon>Bacteria</taxon>
        <taxon>Bacillati</taxon>
        <taxon>Bacillota</taxon>
        <taxon>Bacilli</taxon>
        <taxon>Bacillales</taxon>
        <taxon>Paenibacillaceae</taxon>
        <taxon>Paenibacillus</taxon>
    </lineage>
</organism>
<evidence type="ECO:0000313" key="1">
    <source>
        <dbReference type="EMBL" id="SMF84155.1"/>
    </source>
</evidence>
<reference evidence="2" key="1">
    <citation type="submission" date="2017-04" db="EMBL/GenBank/DDBJ databases">
        <authorList>
            <person name="Varghese N."/>
            <person name="Submissions S."/>
        </authorList>
    </citation>
    <scope>NUCLEOTIDE SEQUENCE [LARGE SCALE GENOMIC DNA]</scope>
    <source>
        <strain evidence="2">N3/975</strain>
    </source>
</reference>
<gene>
    <name evidence="1" type="ORF">SAMN05661091_2532</name>
</gene>
<proteinExistence type="predicted"/>